<dbReference type="SUPFAM" id="SSF53448">
    <property type="entry name" value="Nucleotide-diphospho-sugar transferases"/>
    <property type="match status" value="1"/>
</dbReference>
<dbReference type="EMBL" id="BARW01031592">
    <property type="protein sequence ID" value="GAJ04263.1"/>
    <property type="molecule type" value="Genomic_DNA"/>
</dbReference>
<sequence length="245" mass="28301">ISQTYDNLEIFVVDDGSTDGTEEIVKSFTDPRIRYLRHDRKRGPAAARNTGIREAKGNHIAFLDSDDEWMKEKIAVQIGTLTGTGEKVIAGCTGSYRIQEDYTKTIRPPENASWFKLLLMRCALGPGSTLMASRTAFETVGFFDEELSRLEDWDWLIRYTESYPFVCVSTPLVRIYAGKRPKASIVESCIQCFIQKHKKKFYKFGTWYGRKVMSLRFLELGFYWYRERNFTKGSFYVLNGIILNP</sequence>
<reference evidence="2" key="1">
    <citation type="journal article" date="2014" name="Front. Microbiol.">
        <title>High frequency of phylogenetically diverse reductive dehalogenase-homologous genes in deep subseafloor sedimentary metagenomes.</title>
        <authorList>
            <person name="Kawai M."/>
            <person name="Futagami T."/>
            <person name="Toyoda A."/>
            <person name="Takaki Y."/>
            <person name="Nishi S."/>
            <person name="Hori S."/>
            <person name="Arai W."/>
            <person name="Tsubouchi T."/>
            <person name="Morono Y."/>
            <person name="Uchiyama I."/>
            <person name="Ito T."/>
            <person name="Fujiyama A."/>
            <person name="Inagaki F."/>
            <person name="Takami H."/>
        </authorList>
    </citation>
    <scope>NUCLEOTIDE SEQUENCE</scope>
    <source>
        <strain evidence="2">Expedition CK06-06</strain>
    </source>
</reference>
<evidence type="ECO:0000313" key="2">
    <source>
        <dbReference type="EMBL" id="GAJ04263.1"/>
    </source>
</evidence>
<dbReference type="GO" id="GO:0016758">
    <property type="term" value="F:hexosyltransferase activity"/>
    <property type="evidence" value="ECO:0007669"/>
    <property type="project" value="UniProtKB-ARBA"/>
</dbReference>
<feature type="domain" description="Glycosyltransferase 2-like" evidence="1">
    <location>
        <begin position="2"/>
        <end position="107"/>
    </location>
</feature>
<feature type="non-terminal residue" evidence="2">
    <location>
        <position position="1"/>
    </location>
</feature>
<protein>
    <recommendedName>
        <fullName evidence="1">Glycosyltransferase 2-like domain-containing protein</fullName>
    </recommendedName>
</protein>
<evidence type="ECO:0000259" key="1">
    <source>
        <dbReference type="Pfam" id="PF00535"/>
    </source>
</evidence>
<dbReference type="InterPro" id="IPR001173">
    <property type="entry name" value="Glyco_trans_2-like"/>
</dbReference>
<feature type="non-terminal residue" evidence="2">
    <location>
        <position position="245"/>
    </location>
</feature>
<name>X1TG14_9ZZZZ</name>
<proteinExistence type="predicted"/>
<dbReference type="PANTHER" id="PTHR22916">
    <property type="entry name" value="GLYCOSYLTRANSFERASE"/>
    <property type="match status" value="1"/>
</dbReference>
<dbReference type="AlphaFoldDB" id="X1TG14"/>
<dbReference type="CDD" id="cd00761">
    <property type="entry name" value="Glyco_tranf_GTA_type"/>
    <property type="match status" value="1"/>
</dbReference>
<dbReference type="InterPro" id="IPR029044">
    <property type="entry name" value="Nucleotide-diphossugar_trans"/>
</dbReference>
<accession>X1TG14</accession>
<dbReference type="Pfam" id="PF00535">
    <property type="entry name" value="Glycos_transf_2"/>
    <property type="match status" value="1"/>
</dbReference>
<organism evidence="2">
    <name type="scientific">marine sediment metagenome</name>
    <dbReference type="NCBI Taxonomy" id="412755"/>
    <lineage>
        <taxon>unclassified sequences</taxon>
        <taxon>metagenomes</taxon>
        <taxon>ecological metagenomes</taxon>
    </lineage>
</organism>
<dbReference type="PANTHER" id="PTHR22916:SF3">
    <property type="entry name" value="UDP-GLCNAC:BETAGAL BETA-1,3-N-ACETYLGLUCOSAMINYLTRANSFERASE-LIKE PROTEIN 1"/>
    <property type="match status" value="1"/>
</dbReference>
<comment type="caution">
    <text evidence="2">The sequence shown here is derived from an EMBL/GenBank/DDBJ whole genome shotgun (WGS) entry which is preliminary data.</text>
</comment>
<gene>
    <name evidence="2" type="ORF">S12H4_50209</name>
</gene>
<dbReference type="Gene3D" id="3.90.550.10">
    <property type="entry name" value="Spore Coat Polysaccharide Biosynthesis Protein SpsA, Chain A"/>
    <property type="match status" value="1"/>
</dbReference>